<proteinExistence type="predicted"/>
<evidence type="ECO:0000313" key="13">
    <source>
        <dbReference type="Proteomes" id="UP000785679"/>
    </source>
</evidence>
<dbReference type="EMBL" id="RRYP01007749">
    <property type="protein sequence ID" value="TNV80261.1"/>
    <property type="molecule type" value="Genomic_DNA"/>
</dbReference>
<dbReference type="InterPro" id="IPR002314">
    <property type="entry name" value="aa-tRNA-synt_IIb"/>
</dbReference>
<keyword evidence="5" id="KW-0030">Aminoacyl-tRNA synthetase</keyword>
<dbReference type="Gene3D" id="3.30.930.10">
    <property type="entry name" value="Bira Bifunctional Protein, Domain 2"/>
    <property type="match status" value="1"/>
</dbReference>
<dbReference type="AlphaFoldDB" id="A0A8J8NUB4"/>
<feature type="binding site" evidence="7">
    <location>
        <position position="302"/>
    </location>
    <ligand>
        <name>L-serine</name>
        <dbReference type="ChEBI" id="CHEBI:33384"/>
    </ligand>
</feature>
<sequence>MPIDINLLRVDAGGDPEKVRESERRRFRDPKIVDEIIEIDNQWRKLRYAVDNLKKDLGVISKTVAAKMKESKGADKCEEEKAQANAVKEKIEEAEKQLIEVETERTKKLNTIGNIVADDVPVSKDEEKDNGIVNTWGTIPELTVDGKTLGHLHHHEIMQILDFCEFERGQKIAGHRGYFLKGNGVLLNQALINYGLTFLSSKEYTPLQPPFFMKQSIMAETCQLSDFEESLYKVVGDPTQEPMFLVATSEQPISALYRNEWLAPDELPQRFAGVSSCFRKEAGAHGKDVWGIFRVHQFEKVEQFCLTTPEKSWEMHEEMIKIAEAFYQGLELPYRVINDAAAKKYDLEAWFPGYGTYRELVSSSNCTDFQSRGLDVRLQLGKEKQGKDKKAKEEAKKGGDKKGAAKGGAGAAAEAK</sequence>
<feature type="region of interest" description="Disordered" evidence="10">
    <location>
        <begin position="380"/>
        <end position="416"/>
    </location>
</feature>
<comment type="caution">
    <text evidence="12">The sequence shown here is derived from an EMBL/GenBank/DDBJ whole genome shotgun (WGS) entry which is preliminary data.</text>
</comment>
<dbReference type="NCBIfam" id="TIGR00414">
    <property type="entry name" value="serS"/>
    <property type="match status" value="1"/>
</dbReference>
<evidence type="ECO:0000256" key="8">
    <source>
        <dbReference type="PIRSR" id="PIRSR001529-2"/>
    </source>
</evidence>
<feature type="binding site" evidence="7">
    <location>
        <position position="279"/>
    </location>
    <ligand>
        <name>L-serine</name>
        <dbReference type="ChEBI" id="CHEBI:33384"/>
    </ligand>
</feature>
<dbReference type="EC" id="6.1.1.11" evidence="1"/>
<evidence type="ECO:0000313" key="12">
    <source>
        <dbReference type="EMBL" id="TNV80261.1"/>
    </source>
</evidence>
<dbReference type="Pfam" id="PF00587">
    <property type="entry name" value="tRNA-synt_2b"/>
    <property type="match status" value="1"/>
</dbReference>
<evidence type="ECO:0000256" key="2">
    <source>
        <dbReference type="ARBA" id="ARBA00022598"/>
    </source>
</evidence>
<dbReference type="InterPro" id="IPR002317">
    <property type="entry name" value="Ser-tRNA-ligase_type_1"/>
</dbReference>
<dbReference type="InterPro" id="IPR010978">
    <property type="entry name" value="tRNA-bd_arm"/>
</dbReference>
<protein>
    <recommendedName>
        <fullName evidence="1">serine--tRNA ligase</fullName>
        <ecNumber evidence="1">6.1.1.11</ecNumber>
    </recommendedName>
    <alternativeName>
        <fullName evidence="6">Seryl-tRNA synthetase</fullName>
    </alternativeName>
</protein>
<dbReference type="Gene3D" id="1.10.287.40">
    <property type="entry name" value="Serine-tRNA synthetase, tRNA binding domain"/>
    <property type="match status" value="1"/>
</dbReference>
<dbReference type="InterPro" id="IPR045864">
    <property type="entry name" value="aa-tRNA-synth_II/BPL/LPL"/>
</dbReference>
<dbReference type="InterPro" id="IPR042103">
    <property type="entry name" value="SerRS_1_N_sf"/>
</dbReference>
<dbReference type="InterPro" id="IPR006195">
    <property type="entry name" value="aa-tRNA-synth_II"/>
</dbReference>
<dbReference type="OrthoDB" id="10264585at2759"/>
<keyword evidence="2" id="KW-0436">Ligase</keyword>
<keyword evidence="3" id="KW-0547">Nucleotide-binding</keyword>
<feature type="binding site" evidence="8">
    <location>
        <begin position="279"/>
        <end position="281"/>
    </location>
    <ligand>
        <name>ATP</name>
        <dbReference type="ChEBI" id="CHEBI:30616"/>
    </ligand>
</feature>
<evidence type="ECO:0000256" key="7">
    <source>
        <dbReference type="PIRSR" id="PIRSR001529-1"/>
    </source>
</evidence>
<evidence type="ECO:0000256" key="5">
    <source>
        <dbReference type="ARBA" id="ARBA00023146"/>
    </source>
</evidence>
<feature type="binding site" evidence="7">
    <location>
        <position position="248"/>
    </location>
    <ligand>
        <name>L-serine</name>
        <dbReference type="ChEBI" id="CHEBI:33384"/>
    </ligand>
</feature>
<evidence type="ECO:0000256" key="3">
    <source>
        <dbReference type="ARBA" id="ARBA00022741"/>
    </source>
</evidence>
<dbReference type="PIRSF" id="PIRSF001529">
    <property type="entry name" value="Ser-tRNA-synth_IIa"/>
    <property type="match status" value="1"/>
</dbReference>
<dbReference type="InterPro" id="IPR015866">
    <property type="entry name" value="Ser-tRNA-synth_1_N"/>
</dbReference>
<evidence type="ECO:0000256" key="4">
    <source>
        <dbReference type="ARBA" id="ARBA00022840"/>
    </source>
</evidence>
<feature type="compositionally biased region" description="Basic and acidic residues" evidence="10">
    <location>
        <begin position="380"/>
        <end position="403"/>
    </location>
</feature>
<evidence type="ECO:0000256" key="6">
    <source>
        <dbReference type="ARBA" id="ARBA00031113"/>
    </source>
</evidence>
<accession>A0A8J8NUB4</accession>
<dbReference type="PANTHER" id="PTHR11778">
    <property type="entry name" value="SERYL-TRNA SYNTHETASE"/>
    <property type="match status" value="1"/>
</dbReference>
<keyword evidence="13" id="KW-1185">Reference proteome</keyword>
<dbReference type="GO" id="GO:0005524">
    <property type="term" value="F:ATP binding"/>
    <property type="evidence" value="ECO:0007669"/>
    <property type="project" value="UniProtKB-KW"/>
</dbReference>
<feature type="binding site" evidence="8">
    <location>
        <begin position="359"/>
        <end position="362"/>
    </location>
    <ligand>
        <name>ATP</name>
        <dbReference type="ChEBI" id="CHEBI:30616"/>
    </ligand>
</feature>
<dbReference type="Proteomes" id="UP000785679">
    <property type="component" value="Unassembled WGS sequence"/>
</dbReference>
<evidence type="ECO:0000256" key="1">
    <source>
        <dbReference type="ARBA" id="ARBA00012840"/>
    </source>
</evidence>
<dbReference type="GO" id="GO:0006434">
    <property type="term" value="P:seryl-tRNA aminoacylation"/>
    <property type="evidence" value="ECO:0007669"/>
    <property type="project" value="InterPro"/>
</dbReference>
<keyword evidence="9" id="KW-0175">Coiled coil</keyword>
<keyword evidence="4 8" id="KW-0067">ATP-binding</keyword>
<feature type="coiled-coil region" evidence="9">
    <location>
        <begin position="74"/>
        <end position="111"/>
    </location>
</feature>
<reference evidence="12" key="1">
    <citation type="submission" date="2019-06" db="EMBL/GenBank/DDBJ databases">
        <authorList>
            <person name="Zheng W."/>
        </authorList>
    </citation>
    <scope>NUCLEOTIDE SEQUENCE</scope>
    <source>
        <strain evidence="12">QDHG01</strain>
    </source>
</reference>
<dbReference type="SUPFAM" id="SSF46589">
    <property type="entry name" value="tRNA-binding arm"/>
    <property type="match status" value="1"/>
</dbReference>
<evidence type="ECO:0000256" key="10">
    <source>
        <dbReference type="SAM" id="MobiDB-lite"/>
    </source>
</evidence>
<organism evidence="12 13">
    <name type="scientific">Halteria grandinella</name>
    <dbReference type="NCBI Taxonomy" id="5974"/>
    <lineage>
        <taxon>Eukaryota</taxon>
        <taxon>Sar</taxon>
        <taxon>Alveolata</taxon>
        <taxon>Ciliophora</taxon>
        <taxon>Intramacronucleata</taxon>
        <taxon>Spirotrichea</taxon>
        <taxon>Stichotrichia</taxon>
        <taxon>Sporadotrichida</taxon>
        <taxon>Halteriidae</taxon>
        <taxon>Halteria</taxon>
    </lineage>
</organism>
<dbReference type="Pfam" id="PF02403">
    <property type="entry name" value="Seryl_tRNA_N"/>
    <property type="match status" value="1"/>
</dbReference>
<evidence type="ECO:0000259" key="11">
    <source>
        <dbReference type="PROSITE" id="PS50862"/>
    </source>
</evidence>
<dbReference type="PRINTS" id="PR00981">
    <property type="entry name" value="TRNASYNTHSER"/>
</dbReference>
<feature type="binding site" evidence="8">
    <location>
        <begin position="295"/>
        <end position="298"/>
    </location>
    <ligand>
        <name>ATP</name>
        <dbReference type="ChEBI" id="CHEBI:30616"/>
    </ligand>
</feature>
<feature type="domain" description="Aminoacyl-transfer RNA synthetases class-II family profile" evidence="11">
    <location>
        <begin position="153"/>
        <end position="360"/>
    </location>
</feature>
<name>A0A8J8NUB4_HALGN</name>
<dbReference type="GO" id="GO:0004828">
    <property type="term" value="F:serine-tRNA ligase activity"/>
    <property type="evidence" value="ECO:0007669"/>
    <property type="project" value="UniProtKB-EC"/>
</dbReference>
<evidence type="ECO:0000256" key="9">
    <source>
        <dbReference type="SAM" id="Coils"/>
    </source>
</evidence>
<dbReference type="SUPFAM" id="SSF55681">
    <property type="entry name" value="Class II aaRS and biotin synthetases"/>
    <property type="match status" value="1"/>
</dbReference>
<gene>
    <name evidence="12" type="ORF">FGO68_gene8473</name>
</gene>
<dbReference type="PROSITE" id="PS50862">
    <property type="entry name" value="AA_TRNA_LIGASE_II"/>
    <property type="match status" value="1"/>
</dbReference>